<evidence type="ECO:0008006" key="3">
    <source>
        <dbReference type="Google" id="ProtNLM"/>
    </source>
</evidence>
<comment type="caution">
    <text evidence="2">The sequence shown here is derived from an EMBL/GenBank/DDBJ whole genome shotgun (WGS) entry which is preliminary data.</text>
</comment>
<protein>
    <recommendedName>
        <fullName evidence="3">DUF5683 domain-containing protein</fullName>
    </recommendedName>
</protein>
<evidence type="ECO:0000256" key="1">
    <source>
        <dbReference type="SAM" id="SignalP"/>
    </source>
</evidence>
<feature type="signal peptide" evidence="1">
    <location>
        <begin position="1"/>
        <end position="28"/>
    </location>
</feature>
<dbReference type="AlphaFoldDB" id="A0A832ML05"/>
<reference evidence="2" key="1">
    <citation type="journal article" date="2020" name="mSystems">
        <title>Genome- and Community-Level Interaction Insights into Carbon Utilization and Element Cycling Functions of Hydrothermarchaeota in Hydrothermal Sediment.</title>
        <authorList>
            <person name="Zhou Z."/>
            <person name="Liu Y."/>
            <person name="Xu W."/>
            <person name="Pan J."/>
            <person name="Luo Z.H."/>
            <person name="Li M."/>
        </authorList>
    </citation>
    <scope>NUCLEOTIDE SEQUENCE [LARGE SCALE GENOMIC DNA]</scope>
    <source>
        <strain evidence="2">SpSt-381</strain>
    </source>
</reference>
<proteinExistence type="predicted"/>
<organism evidence="2">
    <name type="scientific">Eiseniibacteriota bacterium</name>
    <dbReference type="NCBI Taxonomy" id="2212470"/>
    <lineage>
        <taxon>Bacteria</taxon>
        <taxon>Candidatus Eiseniibacteriota</taxon>
    </lineage>
</organism>
<gene>
    <name evidence="2" type="ORF">ENR23_06280</name>
</gene>
<evidence type="ECO:0000313" key="2">
    <source>
        <dbReference type="EMBL" id="HGZ43020.1"/>
    </source>
</evidence>
<feature type="chain" id="PRO_5032935426" description="DUF5683 domain-containing protein" evidence="1">
    <location>
        <begin position="29"/>
        <end position="288"/>
    </location>
</feature>
<dbReference type="EMBL" id="DSQF01000012">
    <property type="protein sequence ID" value="HGZ43020.1"/>
    <property type="molecule type" value="Genomic_DNA"/>
</dbReference>
<keyword evidence="1" id="KW-0732">Signal</keyword>
<sequence length="288" mass="30697">MGRCARCRPATNAALALALAALTALAPAAARGAATARAPFEVAAPGARAEPPAPPAMASALALPALDPDAVPAAAAPQDAARPAGLGAERAMILLRSLTVPGWGQATLGRPRTAAVFLLAEAGVWGAFTAFRIQERMRRESYERTALLAAGIDMRGRDEEFRRIVGSFLSSEEYNLYVVARDAANLYYDNPDSMRAYIERNSLSGDDAWAWSDLEGIQRYRRQRQDAQRAEKRANTALAVAVLNRILSAAHAARLAGHSPPAPGWSLEVTPPTVADPTSCRVALSRRF</sequence>
<accession>A0A832ML05</accession>
<name>A0A832ML05_UNCEI</name>